<evidence type="ECO:0000256" key="2">
    <source>
        <dbReference type="ARBA" id="ARBA00023235"/>
    </source>
</evidence>
<dbReference type="SUPFAM" id="SSF54506">
    <property type="entry name" value="Diaminopimelate epimerase-like"/>
    <property type="match status" value="2"/>
</dbReference>
<organism evidence="3 4">
    <name type="scientific">Actinoplanes palleronii</name>
    <dbReference type="NCBI Taxonomy" id="113570"/>
    <lineage>
        <taxon>Bacteria</taxon>
        <taxon>Bacillati</taxon>
        <taxon>Actinomycetota</taxon>
        <taxon>Actinomycetes</taxon>
        <taxon>Micromonosporales</taxon>
        <taxon>Micromonosporaceae</taxon>
        <taxon>Actinoplanes</taxon>
    </lineage>
</organism>
<dbReference type="PANTHER" id="PTHR43709">
    <property type="entry name" value="ACONITATE ISOMERASE-RELATED"/>
    <property type="match status" value="1"/>
</dbReference>
<name>A0ABQ4BPT8_9ACTN</name>
<proteinExistence type="inferred from homology"/>
<dbReference type="Pfam" id="PF04303">
    <property type="entry name" value="PrpF"/>
    <property type="match status" value="1"/>
</dbReference>
<dbReference type="EMBL" id="BOMS01000154">
    <property type="protein sequence ID" value="GIE72693.1"/>
    <property type="molecule type" value="Genomic_DNA"/>
</dbReference>
<evidence type="ECO:0000256" key="1">
    <source>
        <dbReference type="ARBA" id="ARBA00007673"/>
    </source>
</evidence>
<evidence type="ECO:0000313" key="4">
    <source>
        <dbReference type="Proteomes" id="UP000624709"/>
    </source>
</evidence>
<protein>
    <submittedName>
        <fullName evidence="3">FldA protein</fullName>
    </submittedName>
</protein>
<keyword evidence="4" id="KW-1185">Reference proteome</keyword>
<accession>A0ABQ4BPT8</accession>
<dbReference type="PANTHER" id="PTHR43709:SF3">
    <property type="entry name" value="ISOMERASE YBHH-RELATED"/>
    <property type="match status" value="1"/>
</dbReference>
<dbReference type="RefSeq" id="WP_203830389.1">
    <property type="nucleotide sequence ID" value="NZ_BAAATY010000012.1"/>
</dbReference>
<comment type="similarity">
    <text evidence="1">Belongs to the PrpF family.</text>
</comment>
<dbReference type="Gene3D" id="3.10.310.10">
    <property type="entry name" value="Diaminopimelate Epimerase, Chain A, domain 1"/>
    <property type="match status" value="2"/>
</dbReference>
<sequence>MLVRSGVSVLVIRSGTVQGAYFRAGELPAAFDAVDVTAVVVGRSAEPGVDVDCEFPGGAADRAGLLAGAGVFALERGLVAAGAGSGAGAGAGDGAGSVPVRVRMAETGVVVTVHVPDVPGGGYAGDTAISGVPGTAARVLIEFADGADAALLPTGRVVDDLGGVPASLIGGGVPARLIGAGVPVVLVAAAVLGVTGYETPARLEYDDRLRAALEALRLRAGRLLGLGAVMTDREVPELCLLAPPVAGGGLCVRMVVRGRVQPAIGFRSALSVAAAAALPGSVAAQMSRPARVVGLRTAAVGLRTGGVGLRTGAAAVLRIEHPTGFLDVQTGVPDRPGANAVVTTARPLLDGQLPRL</sequence>
<dbReference type="InterPro" id="IPR007400">
    <property type="entry name" value="PrpF-like"/>
</dbReference>
<comment type="caution">
    <text evidence="3">The sequence shown here is derived from an EMBL/GenBank/DDBJ whole genome shotgun (WGS) entry which is preliminary data.</text>
</comment>
<gene>
    <name evidence="3" type="primary">fldA</name>
    <name evidence="3" type="ORF">Apa02nite_088010</name>
</gene>
<keyword evidence="2" id="KW-0413">Isomerase</keyword>
<evidence type="ECO:0000313" key="3">
    <source>
        <dbReference type="EMBL" id="GIE72693.1"/>
    </source>
</evidence>
<reference evidence="3 4" key="1">
    <citation type="submission" date="2021-01" db="EMBL/GenBank/DDBJ databases">
        <title>Whole genome shotgun sequence of Actinoplanes palleronii NBRC 14916.</title>
        <authorList>
            <person name="Komaki H."/>
            <person name="Tamura T."/>
        </authorList>
    </citation>
    <scope>NUCLEOTIDE SEQUENCE [LARGE SCALE GENOMIC DNA]</scope>
    <source>
        <strain evidence="3 4">NBRC 14916</strain>
    </source>
</reference>
<dbReference type="Proteomes" id="UP000624709">
    <property type="component" value="Unassembled WGS sequence"/>
</dbReference>